<comment type="subcellular location">
    <subcellularLocation>
        <location evidence="1">Secreted</location>
        <location evidence="1">Extracellular space</location>
        <location evidence="1">Extracellular matrix</location>
    </subcellularLocation>
</comment>
<dbReference type="AlphaFoldDB" id="A0AAV2JT26"/>
<evidence type="ECO:0000259" key="7">
    <source>
        <dbReference type="PROSITE" id="PS50871"/>
    </source>
</evidence>
<dbReference type="PANTHER" id="PTHR15427">
    <property type="entry name" value="EMILIN ELASTIN MICROFIBRIL INTERFACE-LOCATED PROTEIN ELASTIN MICROFIBRIL INTERFACER"/>
    <property type="match status" value="1"/>
</dbReference>
<evidence type="ECO:0000256" key="5">
    <source>
        <dbReference type="SAM" id="MobiDB-lite"/>
    </source>
</evidence>
<sequence>MLRRLFGLFLLSTLCSSMYRGSGTNIGSLDRSTNGSDNTMLFTGLGFTSSGGMNRAGPVELGMSSLPMDLSESNTDNVMFPDPLMCDVLLSSAGPYDQIPLFCLCSYCKGKTGQKGPRGDVGPSGFEGSTGRRGLTGWKGTLGFTGAPGVKGQTGEIGEKGLPGPIGTTGVKGDRGFKGEKGDDGDEGFAGPLGPQGLPGSCQCEIVVGPPGKPGAPGQSGARGIPGTAGSKGFPGVGGDKGDKGLDGPGGLAGLKGKVGLPGPCDCIDRVDGTDGPKGLAGEKGVKGVVGVPGDQGDMGPKGLEGDMGFSGMPGPCTMAFQSSFTAVLETSFPAPGRPVRFTSIIYNPHSHYSPNIGIFIVPVNGTYVFTANLLVKERKLIAGLYLNFEPVAKVTEYTDTTTVSLEVVLHLKVRDQVWVQVKDTDNNGMYAGKELSSSFSGWLLSPDSCIAGDIRDAITPPDITGVLFPW</sequence>
<feature type="signal peptide" evidence="6">
    <location>
        <begin position="1"/>
        <end position="23"/>
    </location>
</feature>
<keyword evidence="3" id="KW-0272">Extracellular matrix</keyword>
<evidence type="ECO:0000256" key="4">
    <source>
        <dbReference type="ARBA" id="ARBA00022729"/>
    </source>
</evidence>
<evidence type="ECO:0000256" key="3">
    <source>
        <dbReference type="ARBA" id="ARBA00022530"/>
    </source>
</evidence>
<dbReference type="SUPFAM" id="SSF49842">
    <property type="entry name" value="TNF-like"/>
    <property type="match status" value="1"/>
</dbReference>
<dbReference type="InterPro" id="IPR001073">
    <property type="entry name" value="C1q_dom"/>
</dbReference>
<reference evidence="8 9" key="1">
    <citation type="submission" date="2024-04" db="EMBL/GenBank/DDBJ databases">
        <authorList>
            <person name="Waldvogel A.-M."/>
            <person name="Schoenle A."/>
        </authorList>
    </citation>
    <scope>NUCLEOTIDE SEQUENCE [LARGE SCALE GENOMIC DNA]</scope>
</reference>
<dbReference type="PANTHER" id="PTHR15427:SF27">
    <property type="entry name" value="COMPLEMENT C1Q TUMOR NECROSIS FACTOR-RELATED PROTEIN 5"/>
    <property type="match status" value="1"/>
</dbReference>
<dbReference type="GO" id="GO:0005581">
    <property type="term" value="C:collagen trimer"/>
    <property type="evidence" value="ECO:0007669"/>
    <property type="project" value="UniProtKB-KW"/>
</dbReference>
<feature type="compositionally biased region" description="Low complexity" evidence="5">
    <location>
        <begin position="287"/>
        <end position="298"/>
    </location>
</feature>
<evidence type="ECO:0000313" key="8">
    <source>
        <dbReference type="EMBL" id="CAL1580655.1"/>
    </source>
</evidence>
<dbReference type="Gene3D" id="2.60.120.40">
    <property type="match status" value="1"/>
</dbReference>
<evidence type="ECO:0000256" key="2">
    <source>
        <dbReference type="ARBA" id="ARBA00022525"/>
    </source>
</evidence>
<name>A0AAV2JT26_KNICA</name>
<feature type="domain" description="C1q" evidence="7">
    <location>
        <begin position="318"/>
        <end position="451"/>
    </location>
</feature>
<feature type="region of interest" description="Disordered" evidence="5">
    <location>
        <begin position="113"/>
        <end position="172"/>
    </location>
</feature>
<feature type="region of interest" description="Disordered" evidence="5">
    <location>
        <begin position="213"/>
        <end position="250"/>
    </location>
</feature>
<keyword evidence="9" id="KW-1185">Reference proteome</keyword>
<dbReference type="EMBL" id="OZ035836">
    <property type="protein sequence ID" value="CAL1580655.1"/>
    <property type="molecule type" value="Genomic_DNA"/>
</dbReference>
<dbReference type="Proteomes" id="UP001497482">
    <property type="component" value="Chromosome 14"/>
</dbReference>
<dbReference type="InterPro" id="IPR008160">
    <property type="entry name" value="Collagen"/>
</dbReference>
<protein>
    <recommendedName>
        <fullName evidence="7">C1q domain-containing protein</fullName>
    </recommendedName>
</protein>
<dbReference type="SMART" id="SM00110">
    <property type="entry name" value="C1Q"/>
    <property type="match status" value="1"/>
</dbReference>
<organism evidence="8 9">
    <name type="scientific">Knipowitschia caucasica</name>
    <name type="common">Caucasian dwarf goby</name>
    <name type="synonym">Pomatoschistus caucasicus</name>
    <dbReference type="NCBI Taxonomy" id="637954"/>
    <lineage>
        <taxon>Eukaryota</taxon>
        <taxon>Metazoa</taxon>
        <taxon>Chordata</taxon>
        <taxon>Craniata</taxon>
        <taxon>Vertebrata</taxon>
        <taxon>Euteleostomi</taxon>
        <taxon>Actinopterygii</taxon>
        <taxon>Neopterygii</taxon>
        <taxon>Teleostei</taxon>
        <taxon>Neoteleostei</taxon>
        <taxon>Acanthomorphata</taxon>
        <taxon>Gobiaria</taxon>
        <taxon>Gobiiformes</taxon>
        <taxon>Gobioidei</taxon>
        <taxon>Gobiidae</taxon>
        <taxon>Gobiinae</taxon>
        <taxon>Knipowitschia</taxon>
    </lineage>
</organism>
<dbReference type="PRINTS" id="PR00007">
    <property type="entry name" value="COMPLEMNTC1Q"/>
</dbReference>
<gene>
    <name evidence="8" type="ORF">KC01_LOCUS11474</name>
</gene>
<keyword evidence="4 6" id="KW-0732">Signal</keyword>
<evidence type="ECO:0000313" key="9">
    <source>
        <dbReference type="Proteomes" id="UP001497482"/>
    </source>
</evidence>
<dbReference type="Pfam" id="PF01391">
    <property type="entry name" value="Collagen"/>
    <property type="match status" value="3"/>
</dbReference>
<dbReference type="PROSITE" id="PS50871">
    <property type="entry name" value="C1Q"/>
    <property type="match status" value="1"/>
</dbReference>
<dbReference type="InterPro" id="IPR050392">
    <property type="entry name" value="Collagen/C1q_domain"/>
</dbReference>
<feature type="region of interest" description="Disordered" evidence="5">
    <location>
        <begin position="276"/>
        <end position="298"/>
    </location>
</feature>
<dbReference type="InterPro" id="IPR008983">
    <property type="entry name" value="Tumour_necrosis_fac-like_dom"/>
</dbReference>
<evidence type="ECO:0000256" key="1">
    <source>
        <dbReference type="ARBA" id="ARBA00004498"/>
    </source>
</evidence>
<evidence type="ECO:0000256" key="6">
    <source>
        <dbReference type="SAM" id="SignalP"/>
    </source>
</evidence>
<accession>A0AAV2JT26</accession>
<dbReference type="Pfam" id="PF00386">
    <property type="entry name" value="C1q"/>
    <property type="match status" value="1"/>
</dbReference>
<feature type="chain" id="PRO_5043494883" description="C1q domain-containing protein" evidence="6">
    <location>
        <begin position="24"/>
        <end position="471"/>
    </location>
</feature>
<proteinExistence type="predicted"/>
<keyword evidence="2" id="KW-0964">Secreted</keyword>